<accession>A0A0K6H8V7</accession>
<protein>
    <submittedName>
        <fullName evidence="1">Uncharacterized protein</fullName>
    </submittedName>
</protein>
<organism evidence="1 2">
    <name type="scientific">Gulbenkiania indica</name>
    <dbReference type="NCBI Taxonomy" id="375574"/>
    <lineage>
        <taxon>Bacteria</taxon>
        <taxon>Pseudomonadati</taxon>
        <taxon>Pseudomonadota</taxon>
        <taxon>Betaproteobacteria</taxon>
        <taxon>Neisseriales</taxon>
        <taxon>Chromobacteriaceae</taxon>
        <taxon>Gulbenkiania</taxon>
    </lineage>
</organism>
<dbReference type="Proteomes" id="UP000243535">
    <property type="component" value="Unassembled WGS sequence"/>
</dbReference>
<keyword evidence="2" id="KW-1185">Reference proteome</keyword>
<proteinExistence type="predicted"/>
<name>A0A0K6H8V7_9NEIS</name>
<dbReference type="STRING" id="375574.GCA_001418035_02733"/>
<dbReference type="RefSeq" id="WP_055434579.1">
    <property type="nucleotide sequence ID" value="NZ_CYHA01000014.1"/>
</dbReference>
<dbReference type="EMBL" id="CYHA01000014">
    <property type="protein sequence ID" value="CUA87431.1"/>
    <property type="molecule type" value="Genomic_DNA"/>
</dbReference>
<gene>
    <name evidence="1" type="ORF">Ga0061063_0156</name>
</gene>
<dbReference type="AlphaFoldDB" id="A0A0K6H8V7"/>
<dbReference type="OrthoDB" id="465636at2"/>
<evidence type="ECO:0000313" key="2">
    <source>
        <dbReference type="Proteomes" id="UP000243535"/>
    </source>
</evidence>
<evidence type="ECO:0000313" key="1">
    <source>
        <dbReference type="EMBL" id="CUA87431.1"/>
    </source>
</evidence>
<reference evidence="2" key="1">
    <citation type="submission" date="2015-08" db="EMBL/GenBank/DDBJ databases">
        <authorList>
            <person name="Varghese N."/>
        </authorList>
    </citation>
    <scope>NUCLEOTIDE SEQUENCE [LARGE SCALE GENOMIC DNA]</scope>
    <source>
        <strain evidence="2">DSM 17901</strain>
    </source>
</reference>
<sequence length="74" mass="8154">MGQVIEFMPHREGWQQAGELEAVARAGEPHLALVMIETARELDGDVSPPLRRLEARLQAGEFGDTSGLEWVARA</sequence>